<evidence type="ECO:0000256" key="3">
    <source>
        <dbReference type="ARBA" id="ARBA00022448"/>
    </source>
</evidence>
<dbReference type="Proteomes" id="UP000240419">
    <property type="component" value="Unassembled WGS sequence"/>
</dbReference>
<feature type="transmembrane region" description="Helical" evidence="8">
    <location>
        <begin position="40"/>
        <end position="60"/>
    </location>
</feature>
<feature type="transmembrane region" description="Helical" evidence="8">
    <location>
        <begin position="121"/>
        <end position="139"/>
    </location>
</feature>
<feature type="transmembrane region" description="Helical" evidence="8">
    <location>
        <begin position="81"/>
        <end position="101"/>
    </location>
</feature>
<comment type="similarity">
    <text evidence="2">Belongs to the amino acid-polyamine-organocation (APC) superfamily. Spore germination protein (SGP) (TC 2.A.3.9) family.</text>
</comment>
<feature type="transmembrane region" description="Helical" evidence="8">
    <location>
        <begin position="335"/>
        <end position="355"/>
    </location>
</feature>
<feature type="transmembrane region" description="Helical" evidence="8">
    <location>
        <begin position="218"/>
        <end position="241"/>
    </location>
</feature>
<keyword evidence="5 8" id="KW-0812">Transmembrane</keyword>
<organism evidence="9 10">
    <name type="scientific">Brevibacillus fortis</name>
    <dbReference type="NCBI Taxonomy" id="2126352"/>
    <lineage>
        <taxon>Bacteria</taxon>
        <taxon>Bacillati</taxon>
        <taxon>Bacillota</taxon>
        <taxon>Bacilli</taxon>
        <taxon>Bacillales</taxon>
        <taxon>Paenibacillaceae</taxon>
        <taxon>Brevibacillus</taxon>
    </lineage>
</organism>
<evidence type="ECO:0000313" key="9">
    <source>
        <dbReference type="EMBL" id="PSJ96587.1"/>
    </source>
</evidence>
<gene>
    <name evidence="9" type="ORF">C7R93_10370</name>
</gene>
<keyword evidence="3" id="KW-0813">Transport</keyword>
<feature type="transmembrane region" description="Helical" evidence="8">
    <location>
        <begin position="308"/>
        <end position="323"/>
    </location>
</feature>
<dbReference type="PANTHER" id="PTHR34975:SF2">
    <property type="entry name" value="SPORE GERMINATION PROTEIN A2"/>
    <property type="match status" value="1"/>
</dbReference>
<evidence type="ECO:0000256" key="1">
    <source>
        <dbReference type="ARBA" id="ARBA00004141"/>
    </source>
</evidence>
<evidence type="ECO:0000256" key="2">
    <source>
        <dbReference type="ARBA" id="ARBA00007998"/>
    </source>
</evidence>
<feature type="transmembrane region" description="Helical" evidence="8">
    <location>
        <begin position="274"/>
        <end position="296"/>
    </location>
</feature>
<protein>
    <submittedName>
        <fullName evidence="9">Spore gernimation protein</fullName>
    </submittedName>
</protein>
<evidence type="ECO:0000256" key="4">
    <source>
        <dbReference type="ARBA" id="ARBA00022544"/>
    </source>
</evidence>
<dbReference type="Pfam" id="PF03845">
    <property type="entry name" value="Spore_permease"/>
    <property type="match status" value="1"/>
</dbReference>
<dbReference type="AlphaFoldDB" id="A0A2P7VBI4"/>
<dbReference type="InterPro" id="IPR004761">
    <property type="entry name" value="Spore_GerAB"/>
</dbReference>
<proteinExistence type="inferred from homology"/>
<dbReference type="OrthoDB" id="2663238at2"/>
<name>A0A2P7VBI4_9BACL</name>
<evidence type="ECO:0000256" key="8">
    <source>
        <dbReference type="SAM" id="Phobius"/>
    </source>
</evidence>
<comment type="subcellular location">
    <subcellularLocation>
        <location evidence="1">Membrane</location>
        <topology evidence="1">Multi-pass membrane protein</topology>
    </subcellularLocation>
</comment>
<dbReference type="NCBIfam" id="TIGR00912">
    <property type="entry name" value="2A0309"/>
    <property type="match status" value="1"/>
</dbReference>
<feature type="transmembrane region" description="Helical" evidence="8">
    <location>
        <begin position="185"/>
        <end position="206"/>
    </location>
</feature>
<comment type="caution">
    <text evidence="9">The sequence shown here is derived from an EMBL/GenBank/DDBJ whole genome shotgun (WGS) entry which is preliminary data.</text>
</comment>
<reference evidence="9 10" key="1">
    <citation type="submission" date="2018-03" db="EMBL/GenBank/DDBJ databases">
        <title>Brevisbacillus phylogenomics.</title>
        <authorList>
            <person name="Dunlap C."/>
        </authorList>
    </citation>
    <scope>NUCLEOTIDE SEQUENCE [LARGE SCALE GENOMIC DNA]</scope>
    <source>
        <strain evidence="9 10">NRRL NRS-1210</strain>
    </source>
</reference>
<evidence type="ECO:0000256" key="7">
    <source>
        <dbReference type="ARBA" id="ARBA00023136"/>
    </source>
</evidence>
<accession>A0A2P7VBI4</accession>
<dbReference type="GO" id="GO:0016020">
    <property type="term" value="C:membrane"/>
    <property type="evidence" value="ECO:0007669"/>
    <property type="project" value="UniProtKB-SubCell"/>
</dbReference>
<evidence type="ECO:0000256" key="6">
    <source>
        <dbReference type="ARBA" id="ARBA00022989"/>
    </source>
</evidence>
<dbReference type="GO" id="GO:0009847">
    <property type="term" value="P:spore germination"/>
    <property type="evidence" value="ECO:0007669"/>
    <property type="project" value="InterPro"/>
</dbReference>
<feature type="transmembrane region" description="Helical" evidence="8">
    <location>
        <begin position="12"/>
        <end position="34"/>
    </location>
</feature>
<dbReference type="RefSeq" id="WP_106838736.1">
    <property type="nucleotide sequence ID" value="NZ_JBCNIW010000002.1"/>
</dbReference>
<sequence length="365" mass="41332">MTSPLGQISPSQIYMLFTQFLFTTILGFRLSLLIEEAQFSAWLPLLIGSFGGYVITYLSYRLAMKRPTQFFGNYGKSIVGSWLHYPLIFFMIFSFSFSAAFGLRNLQDFIIEVYLPDTPEWAVTSLFAICVAYAVRSGVQTIFKCAQGIFFLSIIGSIVIPLFVVRDMNLDMSVALFNHFEARKIWKASYLVTALYGEMAFVLYLFPYFSRPERTMRSLAYATLTSIIIVLANMIPAILIFGPQLAGSLIYPELELIRFIRAGSFLENLDPVLIAVWLSSLFIKISLLLYLAVIVLTQTFSLKDHKPFSLSMTAIIVGLALYMDKSGTSFAKMRYSGLVNFIIIAEMIPVIYLLVDWIRSVFSKT</sequence>
<feature type="transmembrane region" description="Helical" evidence="8">
    <location>
        <begin position="146"/>
        <end position="165"/>
    </location>
</feature>
<dbReference type="EMBL" id="PXZM01000014">
    <property type="protein sequence ID" value="PSJ96587.1"/>
    <property type="molecule type" value="Genomic_DNA"/>
</dbReference>
<keyword evidence="10" id="KW-1185">Reference proteome</keyword>
<evidence type="ECO:0000313" key="10">
    <source>
        <dbReference type="Proteomes" id="UP000240419"/>
    </source>
</evidence>
<dbReference type="PANTHER" id="PTHR34975">
    <property type="entry name" value="SPORE GERMINATION PROTEIN A2"/>
    <property type="match status" value="1"/>
</dbReference>
<keyword evidence="6 8" id="KW-1133">Transmembrane helix</keyword>
<keyword evidence="7 8" id="KW-0472">Membrane</keyword>
<evidence type="ECO:0000256" key="5">
    <source>
        <dbReference type="ARBA" id="ARBA00022692"/>
    </source>
</evidence>
<keyword evidence="4" id="KW-0309">Germination</keyword>